<accession>A0A3E0E4R8</accession>
<comment type="caution">
    <text evidence="2">The sequence shown here is derived from an EMBL/GenBank/DDBJ whole genome shotgun (WGS) entry which is preliminary data.</text>
</comment>
<feature type="transmembrane region" description="Helical" evidence="1">
    <location>
        <begin position="37"/>
        <end position="59"/>
    </location>
</feature>
<keyword evidence="3" id="KW-1185">Reference proteome</keyword>
<dbReference type="RefSeq" id="WP_086541616.1">
    <property type="nucleotide sequence ID" value="NZ_MSSW01000030.1"/>
</dbReference>
<dbReference type="EMBL" id="QUNF01000002">
    <property type="protein sequence ID" value="REG92733.1"/>
    <property type="molecule type" value="Genomic_DNA"/>
</dbReference>
<feature type="transmembrane region" description="Helical" evidence="1">
    <location>
        <begin position="99"/>
        <end position="121"/>
    </location>
</feature>
<protein>
    <submittedName>
        <fullName evidence="2">Putative membrane protein</fullName>
    </submittedName>
</protein>
<sequence>MNKLLRFSLHLMATLYMLAGLNHFFRPDSYLPLIPPYIPAHELMNILAGIAEIVLGFGLHFRATRYWSAWGIIAMLIAFLPVHIYFIQVDSCLDNSICLPVWTGWFRLIVIHPLLLAWAYLYTRKI</sequence>
<reference evidence="2 3" key="1">
    <citation type="submission" date="2018-08" db="EMBL/GenBank/DDBJ databases">
        <title>Genomic Encyclopedia of Archaeal and Bacterial Type Strains, Phase II (KMG-II): from individual species to whole genera.</title>
        <authorList>
            <person name="Goeker M."/>
        </authorList>
    </citation>
    <scope>NUCLEOTIDE SEQUENCE [LARGE SCALE GENOMIC DNA]</scope>
    <source>
        <strain evidence="2 3">DSM 15986</strain>
    </source>
</reference>
<gene>
    <name evidence="2" type="ORF">C8N25_102136</name>
</gene>
<evidence type="ECO:0000313" key="2">
    <source>
        <dbReference type="EMBL" id="REG92733.1"/>
    </source>
</evidence>
<organism evidence="2 3">
    <name type="scientific">Algoriphagus antarcticus</name>
    <dbReference type="NCBI Taxonomy" id="238540"/>
    <lineage>
        <taxon>Bacteria</taxon>
        <taxon>Pseudomonadati</taxon>
        <taxon>Bacteroidota</taxon>
        <taxon>Cytophagia</taxon>
        <taxon>Cytophagales</taxon>
        <taxon>Cyclobacteriaceae</taxon>
        <taxon>Algoriphagus</taxon>
    </lineage>
</organism>
<evidence type="ECO:0000256" key="1">
    <source>
        <dbReference type="SAM" id="Phobius"/>
    </source>
</evidence>
<keyword evidence="1" id="KW-0472">Membrane</keyword>
<keyword evidence="1" id="KW-1133">Transmembrane helix</keyword>
<evidence type="ECO:0000313" key="3">
    <source>
        <dbReference type="Proteomes" id="UP000256405"/>
    </source>
</evidence>
<dbReference type="PANTHER" id="PTHR36974">
    <property type="entry name" value="MEMBRANE PROTEIN-RELATED"/>
    <property type="match status" value="1"/>
</dbReference>
<dbReference type="PANTHER" id="PTHR36974:SF1">
    <property type="entry name" value="DOXX FAMILY MEMBRANE PROTEIN"/>
    <property type="match status" value="1"/>
</dbReference>
<dbReference type="OrthoDB" id="327939at2"/>
<feature type="transmembrane region" description="Helical" evidence="1">
    <location>
        <begin position="7"/>
        <end position="25"/>
    </location>
</feature>
<proteinExistence type="predicted"/>
<dbReference type="Proteomes" id="UP000256405">
    <property type="component" value="Unassembled WGS sequence"/>
</dbReference>
<keyword evidence="1" id="KW-0812">Transmembrane</keyword>
<feature type="transmembrane region" description="Helical" evidence="1">
    <location>
        <begin position="66"/>
        <end position="87"/>
    </location>
</feature>
<name>A0A3E0E4R8_9BACT</name>
<dbReference type="AlphaFoldDB" id="A0A3E0E4R8"/>